<reference evidence="3" key="1">
    <citation type="journal article" date="2019" name="Int. J. Syst. Evol. Microbiol.">
        <title>The Global Catalogue of Microorganisms (GCM) 10K type strain sequencing project: providing services to taxonomists for standard genome sequencing and annotation.</title>
        <authorList>
            <consortium name="The Broad Institute Genomics Platform"/>
            <consortium name="The Broad Institute Genome Sequencing Center for Infectious Disease"/>
            <person name="Wu L."/>
            <person name="Ma J."/>
        </authorList>
    </citation>
    <scope>NUCLEOTIDE SEQUENCE [LARGE SCALE GENOMIC DNA]</scope>
    <source>
        <strain evidence="3">KCTC 42087</strain>
    </source>
</reference>
<dbReference type="PROSITE" id="PS51257">
    <property type="entry name" value="PROKAR_LIPOPROTEIN"/>
    <property type="match status" value="1"/>
</dbReference>
<gene>
    <name evidence="2" type="ORF">ACFPZN_35530</name>
</gene>
<keyword evidence="3" id="KW-1185">Reference proteome</keyword>
<dbReference type="RefSeq" id="WP_378286814.1">
    <property type="nucleotide sequence ID" value="NZ_JBHSON010000061.1"/>
</dbReference>
<sequence length="285" mass="30312">MKTTVILTISAVLMAACGQDDPGQGRRRASHPVATPSASKGTPRGDVIVSNPQKRPSGLVEQLKLPVAGGGDPCPASGEFILWADYEDEFGVPGRREAGAPLSVQPPDREGICLGGVGPGRSAVVTVTDPSGKNIQKTDVAYGPDGTAQKAFLYFSPDNGPGTYTITARLDGKTTTRAVALKTPAAPKMLLLTQHPENTQIQRAEIDRLTFAFAGLPAQRSTPFYLYRGTDSTTLRFHSVHQVRGDAHGRGALDLFVNAQTPLGAYWMSLDPNRDSVTAALWYLA</sequence>
<dbReference type="Proteomes" id="UP001596074">
    <property type="component" value="Unassembled WGS sequence"/>
</dbReference>
<proteinExistence type="predicted"/>
<accession>A0ABW1AAC4</accession>
<organism evidence="2 3">
    <name type="scientific">Actinomadura rugatobispora</name>
    <dbReference type="NCBI Taxonomy" id="1994"/>
    <lineage>
        <taxon>Bacteria</taxon>
        <taxon>Bacillati</taxon>
        <taxon>Actinomycetota</taxon>
        <taxon>Actinomycetes</taxon>
        <taxon>Streptosporangiales</taxon>
        <taxon>Thermomonosporaceae</taxon>
        <taxon>Actinomadura</taxon>
    </lineage>
</organism>
<comment type="caution">
    <text evidence="2">The sequence shown here is derived from an EMBL/GenBank/DDBJ whole genome shotgun (WGS) entry which is preliminary data.</text>
</comment>
<dbReference type="EMBL" id="JBHSON010000061">
    <property type="protein sequence ID" value="MFC5750959.1"/>
    <property type="molecule type" value="Genomic_DNA"/>
</dbReference>
<evidence type="ECO:0000313" key="2">
    <source>
        <dbReference type="EMBL" id="MFC5750959.1"/>
    </source>
</evidence>
<evidence type="ECO:0000313" key="3">
    <source>
        <dbReference type="Proteomes" id="UP001596074"/>
    </source>
</evidence>
<protein>
    <submittedName>
        <fullName evidence="2">Uncharacterized protein</fullName>
    </submittedName>
</protein>
<name>A0ABW1AAC4_9ACTN</name>
<evidence type="ECO:0000256" key="1">
    <source>
        <dbReference type="SAM" id="MobiDB-lite"/>
    </source>
</evidence>
<feature type="region of interest" description="Disordered" evidence="1">
    <location>
        <begin position="18"/>
        <end position="53"/>
    </location>
</feature>